<keyword evidence="3" id="KW-1015">Disulfide bond</keyword>
<dbReference type="PANTHER" id="PTHR24251">
    <property type="entry name" value="OVOCHYMASE-RELATED"/>
    <property type="match status" value="1"/>
</dbReference>
<name>A0A1I5D160_9FLAO</name>
<evidence type="ECO:0000313" key="7">
    <source>
        <dbReference type="Proteomes" id="UP000198705"/>
    </source>
</evidence>
<dbReference type="PANTHER" id="PTHR24251:SF37">
    <property type="entry name" value="CUB DOMAIN-CONTAINING PROTEIN"/>
    <property type="match status" value="1"/>
</dbReference>
<evidence type="ECO:0000256" key="1">
    <source>
        <dbReference type="ARBA" id="ARBA00022729"/>
    </source>
</evidence>
<dbReference type="SMART" id="SM00042">
    <property type="entry name" value="CUB"/>
    <property type="match status" value="4"/>
</dbReference>
<dbReference type="EMBL" id="FOVN01000006">
    <property type="protein sequence ID" value="SFN92978.1"/>
    <property type="molecule type" value="Genomic_DNA"/>
</dbReference>
<dbReference type="NCBIfam" id="NF038128">
    <property type="entry name" value="choice_anch_J"/>
    <property type="match status" value="1"/>
</dbReference>
<keyword evidence="7" id="KW-1185">Reference proteome</keyword>
<keyword evidence="1 4" id="KW-0732">Signal</keyword>
<dbReference type="Pfam" id="PF00431">
    <property type="entry name" value="CUB"/>
    <property type="match status" value="2"/>
</dbReference>
<dbReference type="PROSITE" id="PS01180">
    <property type="entry name" value="CUB"/>
    <property type="match status" value="2"/>
</dbReference>
<dbReference type="InterPro" id="IPR000859">
    <property type="entry name" value="CUB_dom"/>
</dbReference>
<evidence type="ECO:0000313" key="6">
    <source>
        <dbReference type="EMBL" id="SFN92978.1"/>
    </source>
</evidence>
<protein>
    <submittedName>
        <fullName evidence="6">Por secretion system C-terminal sorting domain-containing protein</fullName>
    </submittedName>
</protein>
<feature type="domain" description="CUB" evidence="5">
    <location>
        <begin position="407"/>
        <end position="512"/>
    </location>
</feature>
<accession>A0A1I5D160</accession>
<dbReference type="InterPro" id="IPR035914">
    <property type="entry name" value="Sperma_CUB_dom_sf"/>
</dbReference>
<organism evidence="6 7">
    <name type="scientific">Bizionia echini</name>
    <dbReference type="NCBI Taxonomy" id="649333"/>
    <lineage>
        <taxon>Bacteria</taxon>
        <taxon>Pseudomonadati</taxon>
        <taxon>Bacteroidota</taxon>
        <taxon>Flavobacteriia</taxon>
        <taxon>Flavobacteriales</taxon>
        <taxon>Flavobacteriaceae</taxon>
        <taxon>Bizionia</taxon>
    </lineage>
</organism>
<keyword evidence="2" id="KW-0677">Repeat</keyword>
<feature type="signal peptide" evidence="4">
    <location>
        <begin position="1"/>
        <end position="19"/>
    </location>
</feature>
<dbReference type="InterPro" id="IPR026444">
    <property type="entry name" value="Secre_tail"/>
</dbReference>
<reference evidence="7" key="1">
    <citation type="submission" date="2016-10" db="EMBL/GenBank/DDBJ databases">
        <authorList>
            <person name="Varghese N."/>
            <person name="Submissions S."/>
        </authorList>
    </citation>
    <scope>NUCLEOTIDE SEQUENCE [LARGE SCALE GENOMIC DNA]</scope>
    <source>
        <strain evidence="7">DSM 23925</strain>
    </source>
</reference>
<dbReference type="NCBIfam" id="TIGR04183">
    <property type="entry name" value="Por_Secre_tail"/>
    <property type="match status" value="1"/>
</dbReference>
<feature type="domain" description="CUB" evidence="5">
    <location>
        <begin position="520"/>
        <end position="625"/>
    </location>
</feature>
<evidence type="ECO:0000256" key="4">
    <source>
        <dbReference type="SAM" id="SignalP"/>
    </source>
</evidence>
<sequence>MKNFTIHIMFLFCIGTCFSQGTSVGTADQFCAGGSGLVFPNATGAPNGTDVGCLYSIPNPAYYFLQIEQPGDLFFTISQETTGGTGLDVDFVAWGPFSSLAAANAAITLTPCTPTACPNNTTNPAFYPYATDNITDCSFSTAPTEDMSITGGLSGQIYVVLITNFSNLPGNITFQQTGGTGTTSCSAIPVCGGNFYDSGGDAGSYSNNETTTTTIYPNTLGGTVTVDFTSVNLLGGDILTVYNGPNATYPNLGTVTAPTTYSSTDATGTLTFVFNSNTTGVGNGWESNVTCTVPPPPPTCGNKFFDVGGLSNDYLNNESTITTINPVVAGGTVTVDFLTFDVLAGDILTVYDGPDNTSPSLGTVTSAPSTFSSTNPSGSLTFVFTSNSNGLSSGWNADVSCTVPPTCSSFFFDSGGATGDYGNNELTTTTFFPDTPGTAITATFTAFELEGGWDYLYVYNGPDATYPSLGTFTGTAIPGPFTSSDPSGALTFVFDTDGSGIRSGWEANLSCAPYTPPIVCGSVFYDSGGAGGNYSNSENTVTTFFPDNPGELVVVTFTAFNTESCCDELYVYDGPDNTYPLLGVFAGTALPGSFTSSDSSGALTFVFESDSSITREGWTANVTCFNPCNLIISDTAFPTGADQCNLNYTALTTNAVSTYTPAVIFSESFNGAGTPTGWSINNGTGGGAWNITNSSNALGTPNEATLSGGFNTTANGNRTLTSPAINIIGQTNLQLNFKQYLDHYSSSYNYLISVQTNLDNAGWTTQYEVNPVTNDINQETRNIDLSSITGNSLRIRFRLNGRPFGLNYWYIDDVVLTANGTLTTPQITWTPNTGLFTDNTLTSPYTGGFSETVFAIPNGTQTYTATDQNGCSDTVSVTNFRKIWNGSQSTDWYDNDNWTPSGIPTNQNCVVIPDVTTTFNRSPIVLGLTPPTPPTPGLGKTLRVETDGYLELLQYANLIINDQIDVEPDGKVILRNGSNLIQVTNTGITNSGDIQMQRTVSGLNPQDYVYWSSPVNNFSVTNVSPGSNLIYSWIPTTAATYGNWLATSELMLPGKGYIIRGVSGTTPESTPSANTVEFRGVPRNGQFQIPISHGSYAGPDYTGAGNTNATDLDDNWNLVGNPYPSAISADAFILENASNLVATPDPNTPTIYGTVYLWRHQTAPSSTTDPFYGNFVYNYNPNDYVGYNSTGSNPPGFSGNIGAGQAFFVLMDHNATSPSNIVFNNNMRFDSGLAPFNNNEFYRGTVGENRNTFEKHRIWLDLIAPNNTANSILVGYVENATNDVDRLFDGFELSETSNRFYSLINTEEMAIQGRALPFADTDRVPLGIEIASPGSYTIALNTIDGLFNETNQTIFIEDTYINRIHNIRVSPYSFNSEAGIFNDRFILRYTDNALSIDDFNTNSGINITAPNSNYIKVTSKNDLIKLVVVYDMLGRELIKKTNNNSSEVIINNNSFSEGTYIVKATTTNNQTRIEKVILKL</sequence>
<evidence type="ECO:0000256" key="3">
    <source>
        <dbReference type="ARBA" id="ARBA00023157"/>
    </source>
</evidence>
<gene>
    <name evidence="6" type="ORF">SAMN04487989_106153</name>
</gene>
<dbReference type="CDD" id="cd00041">
    <property type="entry name" value="CUB"/>
    <property type="match status" value="2"/>
</dbReference>
<dbReference type="STRING" id="649333.SAMN04487989_106153"/>
<proteinExistence type="predicted"/>
<evidence type="ECO:0000259" key="5">
    <source>
        <dbReference type="PROSITE" id="PS01180"/>
    </source>
</evidence>
<evidence type="ECO:0000256" key="2">
    <source>
        <dbReference type="ARBA" id="ARBA00022737"/>
    </source>
</evidence>
<dbReference type="SUPFAM" id="SSF49854">
    <property type="entry name" value="Spermadhesin, CUB domain"/>
    <property type="match status" value="4"/>
</dbReference>
<dbReference type="RefSeq" id="WP_177209045.1">
    <property type="nucleotide sequence ID" value="NZ_FOVN01000006.1"/>
</dbReference>
<feature type="chain" id="PRO_5011487755" evidence="4">
    <location>
        <begin position="20"/>
        <end position="1480"/>
    </location>
</feature>
<dbReference type="Gene3D" id="2.60.120.290">
    <property type="entry name" value="Spermadhesin, CUB domain"/>
    <property type="match status" value="4"/>
</dbReference>
<dbReference type="Proteomes" id="UP000198705">
    <property type="component" value="Unassembled WGS sequence"/>
</dbReference>